<evidence type="ECO:0000313" key="6">
    <source>
        <dbReference type="Proteomes" id="UP001583193"/>
    </source>
</evidence>
<feature type="signal peptide" evidence="3">
    <location>
        <begin position="1"/>
        <end position="18"/>
    </location>
</feature>
<protein>
    <recommendedName>
        <fullName evidence="4">Yeast cell wall synthesis Kre9/Knh1-like N-terminal domain-containing protein</fullName>
    </recommendedName>
</protein>
<keyword evidence="1 3" id="KW-0732">Signal</keyword>
<evidence type="ECO:0000256" key="3">
    <source>
        <dbReference type="SAM" id="SignalP"/>
    </source>
</evidence>
<evidence type="ECO:0000256" key="1">
    <source>
        <dbReference type="ARBA" id="ARBA00022729"/>
    </source>
</evidence>
<feature type="region of interest" description="Disordered" evidence="2">
    <location>
        <begin position="193"/>
        <end position="258"/>
    </location>
</feature>
<name>A0ABR3XXX0_9EURO</name>
<reference evidence="5 6" key="1">
    <citation type="journal article" date="2024" name="IMA Fungus">
        <title>IMA Genome - F19 : A genome assembly and annotation guide to empower mycologists, including annotated draft genome sequences of Ceratocystis pirilliformis, Diaporthe australafricana, Fusarium ophioides, Paecilomyces lecythidis, and Sporothrix stenoceras.</title>
        <authorList>
            <person name="Aylward J."/>
            <person name="Wilson A.M."/>
            <person name="Visagie C.M."/>
            <person name="Spraker J."/>
            <person name="Barnes I."/>
            <person name="Buitendag C."/>
            <person name="Ceriani C."/>
            <person name="Del Mar Angel L."/>
            <person name="du Plessis D."/>
            <person name="Fuchs T."/>
            <person name="Gasser K."/>
            <person name="Kramer D."/>
            <person name="Li W."/>
            <person name="Munsamy K."/>
            <person name="Piso A."/>
            <person name="Price J.L."/>
            <person name="Sonnekus B."/>
            <person name="Thomas C."/>
            <person name="van der Nest A."/>
            <person name="van Dijk A."/>
            <person name="van Heerden A."/>
            <person name="van Vuuren N."/>
            <person name="Yilmaz N."/>
            <person name="Duong T.A."/>
            <person name="van der Merwe N.A."/>
            <person name="Wingfield M.J."/>
            <person name="Wingfield B.D."/>
        </authorList>
    </citation>
    <scope>NUCLEOTIDE SEQUENCE [LARGE SCALE GENOMIC DNA]</scope>
    <source>
        <strain evidence="5 6">CMW 18167</strain>
    </source>
</reference>
<dbReference type="InterPro" id="IPR052982">
    <property type="entry name" value="SRP1/TIP1-like"/>
</dbReference>
<feature type="compositionally biased region" description="Low complexity" evidence="2">
    <location>
        <begin position="193"/>
        <end position="253"/>
    </location>
</feature>
<sequence length="280" mass="28002">MRFFTVSILSALAAAVSAATTPDYTKGPSGNPIALPGLNDQVPVGQPYQIKWQPTTPGDVSIWLLRGPSNNVKPIATIANNIPNNGEFTWTPSTSLENDVTHYGLIIIVEGTGQYQYSTQFGIKNTAAAGAADTTSSAAAVEPTSTAEHTTVPVTTSSSSAVAAEPTTSASSSLSIETTESSVVKTAVKSTATSSAPAEASQTTAATPVVPPSNSAAASSSAVAQTSGASTPTTFASSTVSTPTQSQTSPSASFTGGADRKTAGFGAVAVAAGLMAVYAF</sequence>
<dbReference type="InterPro" id="IPR018466">
    <property type="entry name" value="Kre9/Knh1-like_N"/>
</dbReference>
<evidence type="ECO:0000256" key="2">
    <source>
        <dbReference type="SAM" id="MobiDB-lite"/>
    </source>
</evidence>
<feature type="compositionally biased region" description="Low complexity" evidence="2">
    <location>
        <begin position="150"/>
        <end position="176"/>
    </location>
</feature>
<dbReference type="PANTHER" id="PTHR40633">
    <property type="entry name" value="MATRIX PROTEIN, PUTATIVE (AFU_ORTHOLOGUE AFUA_8G05410)-RELATED"/>
    <property type="match status" value="1"/>
</dbReference>
<organism evidence="5 6">
    <name type="scientific">Paecilomyces lecythidis</name>
    <dbReference type="NCBI Taxonomy" id="3004212"/>
    <lineage>
        <taxon>Eukaryota</taxon>
        <taxon>Fungi</taxon>
        <taxon>Dikarya</taxon>
        <taxon>Ascomycota</taxon>
        <taxon>Pezizomycotina</taxon>
        <taxon>Eurotiomycetes</taxon>
        <taxon>Eurotiomycetidae</taxon>
        <taxon>Eurotiales</taxon>
        <taxon>Thermoascaceae</taxon>
        <taxon>Paecilomyces</taxon>
    </lineage>
</organism>
<dbReference type="EMBL" id="JAVDPF010000008">
    <property type="protein sequence ID" value="KAL1880855.1"/>
    <property type="molecule type" value="Genomic_DNA"/>
</dbReference>
<feature type="region of interest" description="Disordered" evidence="2">
    <location>
        <begin position="139"/>
        <end position="176"/>
    </location>
</feature>
<feature type="domain" description="Yeast cell wall synthesis Kre9/Knh1-like N-terminal" evidence="4">
    <location>
        <begin position="36"/>
        <end position="123"/>
    </location>
</feature>
<keyword evidence="6" id="KW-1185">Reference proteome</keyword>
<dbReference type="Proteomes" id="UP001583193">
    <property type="component" value="Unassembled WGS sequence"/>
</dbReference>
<evidence type="ECO:0000259" key="4">
    <source>
        <dbReference type="Pfam" id="PF10342"/>
    </source>
</evidence>
<evidence type="ECO:0000313" key="5">
    <source>
        <dbReference type="EMBL" id="KAL1880855.1"/>
    </source>
</evidence>
<proteinExistence type="predicted"/>
<accession>A0ABR3XXX0</accession>
<gene>
    <name evidence="5" type="ORF">Plec18167_003390</name>
</gene>
<dbReference type="Pfam" id="PF10342">
    <property type="entry name" value="Kre9_KNH"/>
    <property type="match status" value="1"/>
</dbReference>
<dbReference type="PANTHER" id="PTHR40633:SF1">
    <property type="entry name" value="GPI ANCHORED SERINE-THREONINE RICH PROTEIN (AFU_ORTHOLOGUE AFUA_1G03630)"/>
    <property type="match status" value="1"/>
</dbReference>
<comment type="caution">
    <text evidence="5">The sequence shown here is derived from an EMBL/GenBank/DDBJ whole genome shotgun (WGS) entry which is preliminary data.</text>
</comment>
<feature type="chain" id="PRO_5045988404" description="Yeast cell wall synthesis Kre9/Knh1-like N-terminal domain-containing protein" evidence="3">
    <location>
        <begin position="19"/>
        <end position="280"/>
    </location>
</feature>